<organism evidence="2 3">
    <name type="scientific">Agrocybe pediades</name>
    <dbReference type="NCBI Taxonomy" id="84607"/>
    <lineage>
        <taxon>Eukaryota</taxon>
        <taxon>Fungi</taxon>
        <taxon>Dikarya</taxon>
        <taxon>Basidiomycota</taxon>
        <taxon>Agaricomycotina</taxon>
        <taxon>Agaricomycetes</taxon>
        <taxon>Agaricomycetidae</taxon>
        <taxon>Agaricales</taxon>
        <taxon>Agaricineae</taxon>
        <taxon>Strophariaceae</taxon>
        <taxon>Agrocybe</taxon>
    </lineage>
</organism>
<gene>
    <name evidence="2" type="ORF">D9613_008245</name>
</gene>
<evidence type="ECO:0000313" key="2">
    <source>
        <dbReference type="EMBL" id="KAF4616416.1"/>
    </source>
</evidence>
<proteinExistence type="predicted"/>
<sequence length="190" mass="21347">MDGIRIYALYGRDKRVLSVMVLFYVITTAIAAWAITTDMIQATWVMVCNFPALSKHTFGLWLPPLAFESGLCIMVLYKGYQTFKYTAVKNRTVALIEILVRDSVMYYLISTFIANAYPLFRNQRLSMLYTACFVVWLTEPAPYLEIPGATAVAMSCILGSRMIFNLREAAVKRQTSSAQNVIPLVALNGS</sequence>
<keyword evidence="3" id="KW-1185">Reference proteome</keyword>
<accession>A0A8H4QT69</accession>
<evidence type="ECO:0000313" key="3">
    <source>
        <dbReference type="Proteomes" id="UP000521872"/>
    </source>
</evidence>
<feature type="transmembrane region" description="Helical" evidence="1">
    <location>
        <begin position="98"/>
        <end position="120"/>
    </location>
</feature>
<keyword evidence="1" id="KW-0812">Transmembrane</keyword>
<dbReference type="Proteomes" id="UP000521872">
    <property type="component" value="Unassembled WGS sequence"/>
</dbReference>
<evidence type="ECO:0000256" key="1">
    <source>
        <dbReference type="SAM" id="Phobius"/>
    </source>
</evidence>
<comment type="caution">
    <text evidence="2">The sequence shown here is derived from an EMBL/GenBank/DDBJ whole genome shotgun (WGS) entry which is preliminary data.</text>
</comment>
<keyword evidence="1" id="KW-1133">Transmembrane helix</keyword>
<dbReference type="EMBL" id="JAACJL010000031">
    <property type="protein sequence ID" value="KAF4616416.1"/>
    <property type="molecule type" value="Genomic_DNA"/>
</dbReference>
<feature type="transmembrane region" description="Helical" evidence="1">
    <location>
        <begin position="146"/>
        <end position="164"/>
    </location>
</feature>
<feature type="transmembrane region" description="Helical" evidence="1">
    <location>
        <begin position="58"/>
        <end position="77"/>
    </location>
</feature>
<protein>
    <submittedName>
        <fullName evidence="2">Uncharacterized protein</fullName>
    </submittedName>
</protein>
<feature type="transmembrane region" description="Helical" evidence="1">
    <location>
        <begin position="21"/>
        <end position="46"/>
    </location>
</feature>
<keyword evidence="1" id="KW-0472">Membrane</keyword>
<reference evidence="2 3" key="1">
    <citation type="submission" date="2019-12" db="EMBL/GenBank/DDBJ databases">
        <authorList>
            <person name="Floudas D."/>
            <person name="Bentzer J."/>
            <person name="Ahren D."/>
            <person name="Johansson T."/>
            <person name="Persson P."/>
            <person name="Tunlid A."/>
        </authorList>
    </citation>
    <scope>NUCLEOTIDE SEQUENCE [LARGE SCALE GENOMIC DNA]</scope>
    <source>
        <strain evidence="2 3">CBS 102.39</strain>
    </source>
</reference>
<dbReference type="AlphaFoldDB" id="A0A8H4QT69"/>
<name>A0A8H4QT69_9AGAR</name>